<dbReference type="FunFam" id="1.20.930.80:FF:000001">
    <property type="entry name" value="DNA primase large subunit"/>
    <property type="match status" value="1"/>
</dbReference>
<keyword evidence="7 10" id="KW-0408">Iron</keyword>
<feature type="binding site" evidence="11">
    <location>
        <position position="398"/>
    </location>
    <ligand>
        <name>[4Fe-4S] cluster</name>
        <dbReference type="ChEBI" id="CHEBI:49883"/>
    </ligand>
</feature>
<dbReference type="GO" id="GO:0006270">
    <property type="term" value="P:DNA replication initiation"/>
    <property type="evidence" value="ECO:0007669"/>
    <property type="project" value="TreeGrafter"/>
</dbReference>
<feature type="binding site" evidence="11">
    <location>
        <position position="303"/>
    </location>
    <ligand>
        <name>[4Fe-4S] cluster</name>
        <dbReference type="ChEBI" id="CHEBI:49883"/>
    </ligand>
</feature>
<evidence type="ECO:0000259" key="12">
    <source>
        <dbReference type="Pfam" id="PF04104"/>
    </source>
</evidence>
<dbReference type="GO" id="GO:0046872">
    <property type="term" value="F:metal ion binding"/>
    <property type="evidence" value="ECO:0007669"/>
    <property type="project" value="UniProtKB-UniRule"/>
</dbReference>
<gene>
    <name evidence="13" type="ORF">L798_00153</name>
</gene>
<sequence length="515" mass="58318">MEYSGRRKFISSIHSVQTGSLVELYPNDLQLYKIPPSSSISLAEFEDLAQERLKILRTIDNINLRGLNKYSVEWKGALTAELKKLGLKSFAKLINGTGCGQTESDLQIRKRDHVSHFILRLAYSGSEELRRWFLSREQDLFRTRFTSLSAEGIQRFMQVNNLKYEPISEAVKAQLRQCLFESSFAMLSMASVDAHEFYRVPYTDVQDLVRSRKVYLCGGFAYVPCTDLISILSTVFRINLAHGMAVTARMLPSLEGDERVFRLLKNLHQSYTGEEYSSLKNSNVGSIQLDQVDLLSLHSFPPCMRKLREHLRSNHHMRHGGRMQFGLFLKGIGLSLEDALQFWRDGFSEKTDAGKFEKNYAYNIRHNYGKEGKRVNYTPYSCLKIIMSSVGPDDAHGCPFRHSDLSHLKQQLLAWNVPVAGINEVAELVSQGHYQLACAKYFQLSHGAQCDEGIIHPNQYFVQSQNVLRAKRGIGEAETGAAVENKNTAAGMDDVWGDDLDLEAIAVDMHEVNAV</sequence>
<evidence type="ECO:0000313" key="14">
    <source>
        <dbReference type="Proteomes" id="UP000027135"/>
    </source>
</evidence>
<evidence type="ECO:0000256" key="4">
    <source>
        <dbReference type="ARBA" id="ARBA00022515"/>
    </source>
</evidence>
<keyword evidence="5 10" id="KW-0235">DNA replication</keyword>
<dbReference type="InParanoid" id="A0A067RXB7"/>
<comment type="cofactor">
    <cofactor evidence="10">
        <name>[4Fe-4S] cluster</name>
        <dbReference type="ChEBI" id="CHEBI:49883"/>
    </cofactor>
    <text evidence="10">Binds 1 [4Fe-4S] cluster.</text>
</comment>
<feature type="binding site" evidence="11">
    <location>
        <position position="382"/>
    </location>
    <ligand>
        <name>[4Fe-4S] cluster</name>
        <dbReference type="ChEBI" id="CHEBI:49883"/>
    </ligand>
</feature>
<evidence type="ECO:0000256" key="2">
    <source>
        <dbReference type="ARBA" id="ARBA00019038"/>
    </source>
</evidence>
<evidence type="ECO:0000256" key="11">
    <source>
        <dbReference type="PIRSR" id="PIRSR009449-1"/>
    </source>
</evidence>
<dbReference type="EMBL" id="KK852405">
    <property type="protein sequence ID" value="KDR24534.1"/>
    <property type="molecule type" value="Genomic_DNA"/>
</dbReference>
<dbReference type="eggNOG" id="KOG2267">
    <property type="taxonomic scope" value="Eukaryota"/>
</dbReference>
<reference evidence="13 14" key="1">
    <citation type="journal article" date="2014" name="Nat. Commun.">
        <title>Molecular traces of alternative social organization in a termite genome.</title>
        <authorList>
            <person name="Terrapon N."/>
            <person name="Li C."/>
            <person name="Robertson H.M."/>
            <person name="Ji L."/>
            <person name="Meng X."/>
            <person name="Booth W."/>
            <person name="Chen Z."/>
            <person name="Childers C.P."/>
            <person name="Glastad K.M."/>
            <person name="Gokhale K."/>
            <person name="Gowin J."/>
            <person name="Gronenberg W."/>
            <person name="Hermansen R.A."/>
            <person name="Hu H."/>
            <person name="Hunt B.G."/>
            <person name="Huylmans A.K."/>
            <person name="Khalil S.M."/>
            <person name="Mitchell R.D."/>
            <person name="Munoz-Torres M.C."/>
            <person name="Mustard J.A."/>
            <person name="Pan H."/>
            <person name="Reese J.T."/>
            <person name="Scharf M.E."/>
            <person name="Sun F."/>
            <person name="Vogel H."/>
            <person name="Xiao J."/>
            <person name="Yang W."/>
            <person name="Yang Z."/>
            <person name="Yang Z."/>
            <person name="Zhou J."/>
            <person name="Zhu J."/>
            <person name="Brent C.S."/>
            <person name="Elsik C.G."/>
            <person name="Goodisman M.A."/>
            <person name="Liberles D.A."/>
            <person name="Roe R.M."/>
            <person name="Vargo E.L."/>
            <person name="Vilcinskas A."/>
            <person name="Wang J."/>
            <person name="Bornberg-Bauer E."/>
            <person name="Korb J."/>
            <person name="Zhang G."/>
            <person name="Liebig J."/>
        </authorList>
    </citation>
    <scope>NUCLEOTIDE SEQUENCE [LARGE SCALE GENOMIC DNA]</scope>
    <source>
        <tissue evidence="13">Whole organism</tissue>
    </source>
</reference>
<comment type="function">
    <text evidence="10">DNA primase is the polymerase that synthesizes small RNA primers for the Okazaki fragments made during discontinuous DNA replication.</text>
</comment>
<evidence type="ECO:0000256" key="8">
    <source>
        <dbReference type="ARBA" id="ARBA00023014"/>
    </source>
</evidence>
<comment type="similarity">
    <text evidence="1 10">Belongs to the eukaryotic-type primase large subunit family.</text>
</comment>
<dbReference type="Gene3D" id="1.20.930.80">
    <property type="match status" value="1"/>
</dbReference>
<evidence type="ECO:0000313" key="13">
    <source>
        <dbReference type="EMBL" id="KDR24534.1"/>
    </source>
</evidence>
<evidence type="ECO:0000256" key="1">
    <source>
        <dbReference type="ARBA" id="ARBA00010564"/>
    </source>
</evidence>
<name>A0A067RXB7_ZOONE</name>
<keyword evidence="8 10" id="KW-0411">Iron-sulfur</keyword>
<evidence type="ECO:0000256" key="3">
    <source>
        <dbReference type="ARBA" id="ARBA00022485"/>
    </source>
</evidence>
<dbReference type="STRING" id="136037.A0A067RXB7"/>
<keyword evidence="6 10" id="KW-0479">Metal-binding</keyword>
<protein>
    <recommendedName>
        <fullName evidence="2 10">DNA primase large subunit</fullName>
    </recommendedName>
</protein>
<dbReference type="Pfam" id="PF26466">
    <property type="entry name" value="DNA_primase_lrg_N"/>
    <property type="match status" value="1"/>
</dbReference>
<accession>A0A067RXB7</accession>
<evidence type="ECO:0000256" key="9">
    <source>
        <dbReference type="ARBA" id="ARBA00023125"/>
    </source>
</evidence>
<dbReference type="InterPro" id="IPR007238">
    <property type="entry name" value="DNA_primase_lsu_euk/arc"/>
</dbReference>
<proteinExistence type="inferred from homology"/>
<keyword evidence="14" id="KW-1185">Reference proteome</keyword>
<dbReference type="PIRSF" id="PIRSF009449">
    <property type="entry name" value="DNA_primase_large_subunit"/>
    <property type="match status" value="1"/>
</dbReference>
<organism evidence="13 14">
    <name type="scientific">Zootermopsis nevadensis</name>
    <name type="common">Dampwood termite</name>
    <dbReference type="NCBI Taxonomy" id="136037"/>
    <lineage>
        <taxon>Eukaryota</taxon>
        <taxon>Metazoa</taxon>
        <taxon>Ecdysozoa</taxon>
        <taxon>Arthropoda</taxon>
        <taxon>Hexapoda</taxon>
        <taxon>Insecta</taxon>
        <taxon>Pterygota</taxon>
        <taxon>Neoptera</taxon>
        <taxon>Polyneoptera</taxon>
        <taxon>Dictyoptera</taxon>
        <taxon>Blattodea</taxon>
        <taxon>Blattoidea</taxon>
        <taxon>Termitoidae</taxon>
        <taxon>Termopsidae</taxon>
        <taxon>Zootermopsis</taxon>
    </lineage>
</organism>
<keyword evidence="9 10" id="KW-0238">DNA-binding</keyword>
<dbReference type="GO" id="GO:0006269">
    <property type="term" value="P:DNA replication, synthesis of primer"/>
    <property type="evidence" value="ECO:0007669"/>
    <property type="project" value="UniProtKB-KW"/>
</dbReference>
<keyword evidence="4 10" id="KW-0639">Primosome</keyword>
<feature type="domain" description="DNA primase large subunit C-terminal" evidence="12">
    <location>
        <begin position="295"/>
        <end position="461"/>
    </location>
</feature>
<dbReference type="OMA" id="RINYKPW"/>
<dbReference type="Pfam" id="PF04104">
    <property type="entry name" value="DNA_primase_lrg"/>
    <property type="match status" value="1"/>
</dbReference>
<dbReference type="CDD" id="cd07322">
    <property type="entry name" value="PriL_PriS_Eukaryotic"/>
    <property type="match status" value="1"/>
</dbReference>
<evidence type="ECO:0000256" key="5">
    <source>
        <dbReference type="ARBA" id="ARBA00022705"/>
    </source>
</evidence>
<evidence type="ECO:0000256" key="7">
    <source>
        <dbReference type="ARBA" id="ARBA00023004"/>
    </source>
</evidence>
<dbReference type="InterPro" id="IPR016558">
    <property type="entry name" value="DNA_primase_lsu_euk"/>
</dbReference>
<dbReference type="Proteomes" id="UP000027135">
    <property type="component" value="Unassembled WGS sequence"/>
</dbReference>
<evidence type="ECO:0000256" key="10">
    <source>
        <dbReference type="PIRNR" id="PIRNR009449"/>
    </source>
</evidence>
<dbReference type="AlphaFoldDB" id="A0A067RXB7"/>
<evidence type="ECO:0000256" key="6">
    <source>
        <dbReference type="ARBA" id="ARBA00022723"/>
    </source>
</evidence>
<dbReference type="PANTHER" id="PTHR10537">
    <property type="entry name" value="DNA PRIMASE LARGE SUBUNIT"/>
    <property type="match status" value="1"/>
</dbReference>
<feature type="binding site" evidence="11">
    <location>
        <position position="438"/>
    </location>
    <ligand>
        <name>[4Fe-4S] cluster</name>
        <dbReference type="ChEBI" id="CHEBI:49883"/>
    </ligand>
</feature>
<dbReference type="GO" id="GO:0003677">
    <property type="term" value="F:DNA binding"/>
    <property type="evidence" value="ECO:0007669"/>
    <property type="project" value="UniProtKB-UniRule"/>
</dbReference>
<dbReference type="InterPro" id="IPR058560">
    <property type="entry name" value="DNA_primase_C"/>
</dbReference>
<dbReference type="PANTHER" id="PTHR10537:SF3">
    <property type="entry name" value="DNA PRIMASE LARGE SUBUNIT"/>
    <property type="match status" value="1"/>
</dbReference>
<dbReference type="GO" id="GO:0051539">
    <property type="term" value="F:4 iron, 4 sulfur cluster binding"/>
    <property type="evidence" value="ECO:0007669"/>
    <property type="project" value="UniProtKB-UniRule"/>
</dbReference>
<keyword evidence="3 10" id="KW-0004">4Fe-4S</keyword>
<dbReference type="GO" id="GO:0005658">
    <property type="term" value="C:alpha DNA polymerase:primase complex"/>
    <property type="evidence" value="ECO:0007669"/>
    <property type="project" value="TreeGrafter"/>
</dbReference>